<keyword evidence="2" id="KW-1185">Reference proteome</keyword>
<name>A0A430KR98_9GAMM</name>
<dbReference type="RefSeq" id="WP_126158505.1">
    <property type="nucleotide sequence ID" value="NZ_RQXW01000007.1"/>
</dbReference>
<sequence>MPNNMLTGETLEGQTLGNVDTATTLLYLPTPPLIDPQQPWDYDTLCSLNGNHWRKILIILAKLQAPDQDWRTYRDQQLLQQREAICFGTQLCSQRPIATTG</sequence>
<dbReference type="EMBL" id="RQXW01000007">
    <property type="protein sequence ID" value="RTE65998.1"/>
    <property type="molecule type" value="Genomic_DNA"/>
</dbReference>
<protein>
    <submittedName>
        <fullName evidence="1">Uncharacterized protein</fullName>
    </submittedName>
</protein>
<reference evidence="1 2" key="1">
    <citation type="submission" date="2018-11" db="EMBL/GenBank/DDBJ databases">
        <title>The draft genome sequence of Amphritea opalescens ANRC-JH13T.</title>
        <authorList>
            <person name="Fang Z."/>
            <person name="Zhang Y."/>
            <person name="Han X."/>
        </authorList>
    </citation>
    <scope>NUCLEOTIDE SEQUENCE [LARGE SCALE GENOMIC DNA]</scope>
    <source>
        <strain evidence="1 2">ANRC-JH13</strain>
    </source>
</reference>
<evidence type="ECO:0000313" key="1">
    <source>
        <dbReference type="EMBL" id="RTE65998.1"/>
    </source>
</evidence>
<organism evidence="1 2">
    <name type="scientific">Amphritea opalescens</name>
    <dbReference type="NCBI Taxonomy" id="2490544"/>
    <lineage>
        <taxon>Bacteria</taxon>
        <taxon>Pseudomonadati</taxon>
        <taxon>Pseudomonadota</taxon>
        <taxon>Gammaproteobacteria</taxon>
        <taxon>Oceanospirillales</taxon>
        <taxon>Oceanospirillaceae</taxon>
        <taxon>Amphritea</taxon>
    </lineage>
</organism>
<gene>
    <name evidence="1" type="ORF">EH243_09965</name>
</gene>
<dbReference type="OrthoDB" id="6077837at2"/>
<comment type="caution">
    <text evidence="1">The sequence shown here is derived from an EMBL/GenBank/DDBJ whole genome shotgun (WGS) entry which is preliminary data.</text>
</comment>
<proteinExistence type="predicted"/>
<dbReference type="Proteomes" id="UP000283087">
    <property type="component" value="Unassembled WGS sequence"/>
</dbReference>
<accession>A0A430KR98</accession>
<dbReference type="Pfam" id="PF22098">
    <property type="entry name" value="DUF6942"/>
    <property type="match status" value="1"/>
</dbReference>
<evidence type="ECO:0000313" key="2">
    <source>
        <dbReference type="Proteomes" id="UP000283087"/>
    </source>
</evidence>
<dbReference type="AlphaFoldDB" id="A0A430KR98"/>
<dbReference type="InterPro" id="IPR054222">
    <property type="entry name" value="DUF6942"/>
</dbReference>